<keyword evidence="10 13" id="KW-1133">Transmembrane helix</keyword>
<keyword evidence="4" id="KW-0808">Transferase</keyword>
<evidence type="ECO:0000256" key="9">
    <source>
        <dbReference type="ARBA" id="ARBA00022833"/>
    </source>
</evidence>
<dbReference type="AlphaFoldDB" id="H8ZD68"/>
<dbReference type="GO" id="GO:0016567">
    <property type="term" value="P:protein ubiquitination"/>
    <property type="evidence" value="ECO:0007669"/>
    <property type="project" value="TreeGrafter"/>
</dbReference>
<evidence type="ECO:0000256" key="3">
    <source>
        <dbReference type="ARBA" id="ARBA00012483"/>
    </source>
</evidence>
<evidence type="ECO:0000259" key="14">
    <source>
        <dbReference type="PROSITE" id="PS50089"/>
    </source>
</evidence>
<evidence type="ECO:0000256" key="11">
    <source>
        <dbReference type="ARBA" id="ARBA00023136"/>
    </source>
</evidence>
<dbReference type="GO" id="GO:0016020">
    <property type="term" value="C:membrane"/>
    <property type="evidence" value="ECO:0007669"/>
    <property type="project" value="UniProtKB-SubCell"/>
</dbReference>
<evidence type="ECO:0000256" key="7">
    <source>
        <dbReference type="ARBA" id="ARBA00022771"/>
    </source>
</evidence>
<dbReference type="SUPFAM" id="SSF57850">
    <property type="entry name" value="RING/U-box"/>
    <property type="match status" value="1"/>
</dbReference>
<dbReference type="PANTHER" id="PTHR45977:SF4">
    <property type="entry name" value="RING-TYPE DOMAIN-CONTAINING PROTEIN"/>
    <property type="match status" value="1"/>
</dbReference>
<accession>H8ZD68</accession>
<accession>A0A086J556</accession>
<feature type="domain" description="RING-type" evidence="14">
    <location>
        <begin position="208"/>
        <end position="249"/>
    </location>
</feature>
<reference evidence="16" key="2">
    <citation type="submission" date="2012-10" db="EMBL/GenBank/DDBJ databases">
        <authorList>
            <consortium name="The Broad Institute Genome Sequencing Platform"/>
            <consortium name="The Broad Institute Genome Sequencing Center for Infectious Disease"/>
            <person name="Cuomo C."/>
            <person name="Troemel E."/>
            <person name="Walker B."/>
            <person name="Young S.K."/>
            <person name="Zeng Q."/>
            <person name="Gargeya S."/>
            <person name="Fitzgerald M."/>
            <person name="Haas B."/>
            <person name="Abouelleil A."/>
            <person name="Alvarado L."/>
            <person name="Arachchi H.M."/>
            <person name="Berlin A.M."/>
            <person name="Chapman S.B."/>
            <person name="Goldberg J."/>
            <person name="Griggs A."/>
            <person name="Gujja S."/>
            <person name="Hansen M."/>
            <person name="Howarth C."/>
            <person name="Imamovic A."/>
            <person name="Larimer J."/>
            <person name="McCowan C."/>
            <person name="Murphy C."/>
            <person name="Neiman D."/>
            <person name="Pearson M."/>
            <person name="Priest M."/>
            <person name="Roberts A."/>
            <person name="Saif S."/>
            <person name="Shea T."/>
            <person name="Sisk P."/>
            <person name="Sykes S."/>
            <person name="Wortman J."/>
            <person name="Nusbaum C."/>
            <person name="Birren B."/>
        </authorList>
    </citation>
    <scope>NUCLEOTIDE SEQUENCE</scope>
    <source>
        <strain evidence="16">ERTm6</strain>
    </source>
</reference>
<reference evidence="16 17" key="3">
    <citation type="journal article" date="2014" name="Genome Announc.">
        <title>Genome Sequence of the Microsporidian Species Nematocida sp1 Strain ERTm6 (ATCC PRA-372).</title>
        <authorList>
            <person name="Bakowski M.A."/>
            <person name="Priest M."/>
            <person name="Young S."/>
            <person name="Cuomo C.A."/>
            <person name="Troemel E.R."/>
        </authorList>
    </citation>
    <scope>NUCLEOTIDE SEQUENCE [LARGE SCALE GENOMIC DNA]</scope>
    <source>
        <strain evidence="16 17">ERTm6</strain>
    </source>
</reference>
<evidence type="ECO:0000256" key="6">
    <source>
        <dbReference type="ARBA" id="ARBA00022723"/>
    </source>
</evidence>
<dbReference type="EC" id="2.3.2.27" evidence="3"/>
<dbReference type="InterPro" id="IPR001841">
    <property type="entry name" value="Znf_RING"/>
</dbReference>
<reference evidence="15" key="1">
    <citation type="submission" date="2011-03" db="EMBL/GenBank/DDBJ databases">
        <title>The Genome Sequence of Nematocida sp1 strain ERTm2.</title>
        <authorList>
            <consortium name="The Broad Institute Genome Sequencing Platform"/>
            <consortium name="The Broad Institute Genome Sequencing Center for Infectious Disease"/>
            <person name="Cuomo C."/>
            <person name="Troemel E."/>
            <person name="Young S.K."/>
            <person name="Zeng Q."/>
            <person name="Gargeya S."/>
            <person name="Fitzgerald M."/>
            <person name="Haas B."/>
            <person name="Abouelleil A."/>
            <person name="Alvarado L."/>
            <person name="Arachchi H.M."/>
            <person name="Berlin A."/>
            <person name="Brown A."/>
            <person name="Chapman S.B."/>
            <person name="Chen Z."/>
            <person name="Dunbar C."/>
            <person name="Freedman E."/>
            <person name="Gearin G."/>
            <person name="Gellesch M."/>
            <person name="Goldberg J."/>
            <person name="Griggs A."/>
            <person name="Gujja S."/>
            <person name="Heilman E.R."/>
            <person name="Heiman D."/>
            <person name="Howarth C."/>
            <person name="Larson L."/>
            <person name="Lui A."/>
            <person name="MacDonald P.J.P."/>
            <person name="Mehta T."/>
            <person name="Montmayeur A."/>
            <person name="Murphy C."/>
            <person name="Neiman D."/>
            <person name="Pearson M."/>
            <person name="Priest M."/>
            <person name="Roberts A."/>
            <person name="Saif S."/>
            <person name="Shea T."/>
            <person name="Shenoy N."/>
            <person name="Sisk P."/>
            <person name="Stolte C."/>
            <person name="Sykes S."/>
            <person name="White J."/>
            <person name="Yandava C."/>
            <person name="Wortman J."/>
            <person name="Nusbaum C."/>
            <person name="Birren B."/>
        </authorList>
    </citation>
    <scope>NUCLEOTIDE SEQUENCE</scope>
    <source>
        <strain evidence="15">ERTm2</strain>
    </source>
</reference>
<dbReference type="EMBL" id="AKIJ01000001">
    <property type="protein sequence ID" value="KFG27274.1"/>
    <property type="molecule type" value="Genomic_DNA"/>
</dbReference>
<dbReference type="PANTHER" id="PTHR45977">
    <property type="entry name" value="TARGET OF ERK KINASE MPK-1"/>
    <property type="match status" value="1"/>
</dbReference>
<dbReference type="GO" id="GO:0006511">
    <property type="term" value="P:ubiquitin-dependent protein catabolic process"/>
    <property type="evidence" value="ECO:0007669"/>
    <property type="project" value="TreeGrafter"/>
</dbReference>
<keyword evidence="17" id="KW-1185">Reference proteome</keyword>
<dbReference type="GO" id="GO:0008270">
    <property type="term" value="F:zinc ion binding"/>
    <property type="evidence" value="ECO:0007669"/>
    <property type="project" value="UniProtKB-KW"/>
</dbReference>
<keyword evidence="6" id="KW-0479">Metal-binding</keyword>
<gene>
    <name evidence="15" type="ORF">NERG_01539</name>
    <name evidence="16" type="ORF">NESG_00352</name>
</gene>
<protein>
    <recommendedName>
        <fullName evidence="3">RING-type E3 ubiquitin transferase</fullName>
        <ecNumber evidence="3">2.3.2.27</ecNumber>
    </recommendedName>
</protein>
<dbReference type="PROSITE" id="PS50089">
    <property type="entry name" value="ZF_RING_2"/>
    <property type="match status" value="1"/>
</dbReference>
<sequence length="263" mass="30160">MQEPMTENSNVPSRVLMVDSPLATPDFRAYRIRQLIDGVTQTSFVRVLSILSVAFKLLQIGINVTALFLTRNSETQTPFKLFIIVYTALIAAHTTSFVIRHKRYIFNQEPLEFSQSAESTLFNNLLDILTLFLYFIGFKWLQQYQSSKDDIPILYNLTRIWVFYGIAIVLAPIFSVILILLLLNYVRPTLPVIEYAVGGKIKEEDAQCTICLAPYAEKEQIRKLPCKHHFHMTCIDEWFGIDDVCPLCKRPINPLYDIAGSSL</sequence>
<evidence type="ECO:0000256" key="8">
    <source>
        <dbReference type="ARBA" id="ARBA00022786"/>
    </source>
</evidence>
<name>H8ZD68_NEMA1</name>
<keyword evidence="9" id="KW-0862">Zinc</keyword>
<evidence type="ECO:0000256" key="5">
    <source>
        <dbReference type="ARBA" id="ARBA00022692"/>
    </source>
</evidence>
<dbReference type="InterPro" id="IPR013083">
    <property type="entry name" value="Znf_RING/FYVE/PHD"/>
</dbReference>
<feature type="transmembrane region" description="Helical" evidence="13">
    <location>
        <begin position="43"/>
        <end position="69"/>
    </location>
</feature>
<evidence type="ECO:0000313" key="15">
    <source>
        <dbReference type="EMBL" id="EHY65093.1"/>
    </source>
</evidence>
<dbReference type="Proteomes" id="UP000054524">
    <property type="component" value="Unassembled WGS sequence"/>
</dbReference>
<dbReference type="SMART" id="SM00184">
    <property type="entry name" value="RING"/>
    <property type="match status" value="1"/>
</dbReference>
<evidence type="ECO:0000256" key="1">
    <source>
        <dbReference type="ARBA" id="ARBA00000900"/>
    </source>
</evidence>
<organism evidence="15">
    <name type="scientific">Nematocida ausubeli (strain ATCC PRA-371 / ERTm2)</name>
    <name type="common">Nematode killer fungus</name>
    <dbReference type="NCBI Taxonomy" id="1913371"/>
    <lineage>
        <taxon>Eukaryota</taxon>
        <taxon>Fungi</taxon>
        <taxon>Fungi incertae sedis</taxon>
        <taxon>Microsporidia</taxon>
        <taxon>Nematocida</taxon>
    </lineage>
</organism>
<proteinExistence type="predicted"/>
<keyword evidence="11 13" id="KW-0472">Membrane</keyword>
<dbReference type="HOGENOM" id="CLU_1137987_0_0_1"/>
<evidence type="ECO:0000256" key="4">
    <source>
        <dbReference type="ARBA" id="ARBA00022679"/>
    </source>
</evidence>
<comment type="catalytic activity">
    <reaction evidence="1">
        <text>S-ubiquitinyl-[E2 ubiquitin-conjugating enzyme]-L-cysteine + [acceptor protein]-L-lysine = [E2 ubiquitin-conjugating enzyme]-L-cysteine + N(6)-ubiquitinyl-[acceptor protein]-L-lysine.</text>
        <dbReference type="EC" id="2.3.2.27"/>
    </reaction>
</comment>
<feature type="transmembrane region" description="Helical" evidence="13">
    <location>
        <begin position="161"/>
        <end position="183"/>
    </location>
</feature>
<dbReference type="EMBL" id="JH604636">
    <property type="protein sequence ID" value="EHY65093.1"/>
    <property type="molecule type" value="Genomic_DNA"/>
</dbReference>
<evidence type="ECO:0000256" key="10">
    <source>
        <dbReference type="ARBA" id="ARBA00022989"/>
    </source>
</evidence>
<feature type="transmembrane region" description="Helical" evidence="13">
    <location>
        <begin position="81"/>
        <end position="99"/>
    </location>
</feature>
<keyword evidence="8" id="KW-0833">Ubl conjugation pathway</keyword>
<keyword evidence="7 12" id="KW-0863">Zinc-finger</keyword>
<evidence type="ECO:0000313" key="17">
    <source>
        <dbReference type="Proteomes" id="UP000054524"/>
    </source>
</evidence>
<dbReference type="Gene3D" id="3.30.40.10">
    <property type="entry name" value="Zinc/RING finger domain, C3HC4 (zinc finger)"/>
    <property type="match status" value="1"/>
</dbReference>
<dbReference type="STRING" id="944018.H8ZD68"/>
<dbReference type="OrthoDB" id="8062037at2759"/>
<feature type="transmembrane region" description="Helical" evidence="13">
    <location>
        <begin position="120"/>
        <end position="141"/>
    </location>
</feature>
<keyword evidence="5 13" id="KW-0812">Transmembrane</keyword>
<evidence type="ECO:0000313" key="16">
    <source>
        <dbReference type="EMBL" id="KFG27274.1"/>
    </source>
</evidence>
<evidence type="ECO:0000256" key="2">
    <source>
        <dbReference type="ARBA" id="ARBA00004141"/>
    </source>
</evidence>
<dbReference type="Pfam" id="PF13639">
    <property type="entry name" value="zf-RING_2"/>
    <property type="match status" value="1"/>
</dbReference>
<evidence type="ECO:0000256" key="13">
    <source>
        <dbReference type="SAM" id="Phobius"/>
    </source>
</evidence>
<comment type="subcellular location">
    <subcellularLocation>
        <location evidence="2">Membrane</location>
        <topology evidence="2">Multi-pass membrane protein</topology>
    </subcellularLocation>
</comment>
<dbReference type="Proteomes" id="UP000005622">
    <property type="component" value="Unassembled WGS sequence"/>
</dbReference>
<dbReference type="GO" id="GO:0061630">
    <property type="term" value="F:ubiquitin protein ligase activity"/>
    <property type="evidence" value="ECO:0007669"/>
    <property type="project" value="UniProtKB-EC"/>
</dbReference>
<evidence type="ECO:0000256" key="12">
    <source>
        <dbReference type="PROSITE-ProRule" id="PRU00175"/>
    </source>
</evidence>